<comment type="caution">
    <text evidence="1">The sequence shown here is derived from an EMBL/GenBank/DDBJ whole genome shotgun (WGS) entry which is preliminary data.</text>
</comment>
<reference evidence="2" key="1">
    <citation type="journal article" date="2023" name="Nat. Plants">
        <title>Single-cell RNA sequencing provides a high-resolution roadmap for understanding the multicellular compartmentation of specialized metabolism.</title>
        <authorList>
            <person name="Sun S."/>
            <person name="Shen X."/>
            <person name="Li Y."/>
            <person name="Li Y."/>
            <person name="Wang S."/>
            <person name="Li R."/>
            <person name="Zhang H."/>
            <person name="Shen G."/>
            <person name="Guo B."/>
            <person name="Wei J."/>
            <person name="Xu J."/>
            <person name="St-Pierre B."/>
            <person name="Chen S."/>
            <person name="Sun C."/>
        </authorList>
    </citation>
    <scope>NUCLEOTIDE SEQUENCE [LARGE SCALE GENOMIC DNA]</scope>
</reference>
<organism evidence="1 2">
    <name type="scientific">Catharanthus roseus</name>
    <name type="common">Madagascar periwinkle</name>
    <name type="synonym">Vinca rosea</name>
    <dbReference type="NCBI Taxonomy" id="4058"/>
    <lineage>
        <taxon>Eukaryota</taxon>
        <taxon>Viridiplantae</taxon>
        <taxon>Streptophyta</taxon>
        <taxon>Embryophyta</taxon>
        <taxon>Tracheophyta</taxon>
        <taxon>Spermatophyta</taxon>
        <taxon>Magnoliopsida</taxon>
        <taxon>eudicotyledons</taxon>
        <taxon>Gunneridae</taxon>
        <taxon>Pentapetalae</taxon>
        <taxon>asterids</taxon>
        <taxon>lamiids</taxon>
        <taxon>Gentianales</taxon>
        <taxon>Apocynaceae</taxon>
        <taxon>Rauvolfioideae</taxon>
        <taxon>Vinceae</taxon>
        <taxon>Catharanthinae</taxon>
        <taxon>Catharanthus</taxon>
    </lineage>
</organism>
<keyword evidence="2" id="KW-1185">Reference proteome</keyword>
<proteinExistence type="predicted"/>
<protein>
    <submittedName>
        <fullName evidence="1">Uncharacterized protein</fullName>
    </submittedName>
</protein>
<sequence length="138" mass="15812">MASQGINQLLWTEDSFEVGVLRSFPLALPRRVRFSSLPCLKKRSFPLGTTGIDNGVALERFLCQRKDRPQLTNQNWLKESTSSILSLVLSFLAFGWWKFRLLRVVAFATIEVLQMLPAFQKLSRKMENGDGSKLVRQH</sequence>
<name>A0ACC0BF22_CATRO</name>
<dbReference type="Proteomes" id="UP001060085">
    <property type="component" value="Linkage Group LG03"/>
</dbReference>
<evidence type="ECO:0000313" key="1">
    <source>
        <dbReference type="EMBL" id="KAI5671222.1"/>
    </source>
</evidence>
<accession>A0ACC0BF22</accession>
<evidence type="ECO:0000313" key="2">
    <source>
        <dbReference type="Proteomes" id="UP001060085"/>
    </source>
</evidence>
<dbReference type="EMBL" id="CM044703">
    <property type="protein sequence ID" value="KAI5671222.1"/>
    <property type="molecule type" value="Genomic_DNA"/>
</dbReference>
<gene>
    <name evidence="1" type="ORF">M9H77_11586</name>
</gene>